<feature type="domain" description="SPOR" evidence="3">
    <location>
        <begin position="154"/>
        <end position="235"/>
    </location>
</feature>
<dbReference type="Pfam" id="PF05036">
    <property type="entry name" value="SPOR"/>
    <property type="match status" value="1"/>
</dbReference>
<keyword evidence="5" id="KW-1185">Reference proteome</keyword>
<feature type="region of interest" description="Disordered" evidence="1">
    <location>
        <begin position="89"/>
        <end position="145"/>
    </location>
</feature>
<evidence type="ECO:0000259" key="3">
    <source>
        <dbReference type="PROSITE" id="PS51724"/>
    </source>
</evidence>
<evidence type="ECO:0000313" key="4">
    <source>
        <dbReference type="EMBL" id="GAD49441.1"/>
    </source>
</evidence>
<reference evidence="4 5" key="1">
    <citation type="submission" date="2013-09" db="EMBL/GenBank/DDBJ databases">
        <title>Whole genome shotgun sequence of Novosphingobium tardaugens NBRC 16725.</title>
        <authorList>
            <person name="Isaki S."/>
            <person name="Hosoyama A."/>
            <person name="Tsuchikane K."/>
            <person name="Katsumata H."/>
            <person name="Ando Y."/>
            <person name="Yamazaki S."/>
            <person name="Fujita N."/>
        </authorList>
    </citation>
    <scope>NUCLEOTIDE SEQUENCE [LARGE SCALE GENOMIC DNA]</scope>
    <source>
        <strain evidence="4 5">NBRC 16725</strain>
    </source>
</reference>
<dbReference type="PROSITE" id="PS51724">
    <property type="entry name" value="SPOR"/>
    <property type="match status" value="1"/>
</dbReference>
<sequence>MGEFSRNGDGGSFGTGSTAQLALDDEDDRLPWLESGEEDVEEGVDTGRLVGFALIGLAALVAIVGLIWWLGNRGDSAELVADGRTIEAPDAPYKTRPENPGGKEFAGTGDTSFKVGEGASTDSKLATAPAAKPSVPAKQPDAAGGKVNDGANDTANVPGVGVQVGAYNSKEQAQAGWTTLYTANEALHGYKYRIVQGTADIGTVYRLQAVTGDVASAEALCSRLKAAGTACQVKR</sequence>
<feature type="region of interest" description="Disordered" evidence="1">
    <location>
        <begin position="1"/>
        <end position="21"/>
    </location>
</feature>
<protein>
    <recommendedName>
        <fullName evidence="3">SPOR domain-containing protein</fullName>
    </recommendedName>
</protein>
<dbReference type="KEGG" id="ntd:EGO55_13060"/>
<comment type="caution">
    <text evidence="4">The sequence shown here is derived from an EMBL/GenBank/DDBJ whole genome shotgun (WGS) entry which is preliminary data.</text>
</comment>
<dbReference type="eggNOG" id="COG3115">
    <property type="taxonomic scope" value="Bacteria"/>
</dbReference>
<dbReference type="EMBL" id="BASZ01000005">
    <property type="protein sequence ID" value="GAD49441.1"/>
    <property type="molecule type" value="Genomic_DNA"/>
</dbReference>
<evidence type="ECO:0000256" key="1">
    <source>
        <dbReference type="SAM" id="MobiDB-lite"/>
    </source>
</evidence>
<dbReference type="AlphaFoldDB" id="U2Y896"/>
<proteinExistence type="predicted"/>
<dbReference type="Proteomes" id="UP000016568">
    <property type="component" value="Unassembled WGS sequence"/>
</dbReference>
<dbReference type="InterPro" id="IPR036680">
    <property type="entry name" value="SPOR-like_sf"/>
</dbReference>
<dbReference type="Gene3D" id="3.30.70.1070">
    <property type="entry name" value="Sporulation related repeat"/>
    <property type="match status" value="1"/>
</dbReference>
<evidence type="ECO:0000313" key="5">
    <source>
        <dbReference type="Proteomes" id="UP000016568"/>
    </source>
</evidence>
<feature type="transmembrane region" description="Helical" evidence="2">
    <location>
        <begin position="49"/>
        <end position="70"/>
    </location>
</feature>
<dbReference type="SUPFAM" id="SSF110997">
    <property type="entry name" value="Sporulation related repeat"/>
    <property type="match status" value="1"/>
</dbReference>
<keyword evidence="2" id="KW-0472">Membrane</keyword>
<dbReference type="InterPro" id="IPR007730">
    <property type="entry name" value="SPOR-like_dom"/>
</dbReference>
<dbReference type="OrthoDB" id="7390714at2"/>
<keyword evidence="2" id="KW-1133">Transmembrane helix</keyword>
<name>U2Y896_9SPHN</name>
<evidence type="ECO:0000256" key="2">
    <source>
        <dbReference type="SAM" id="Phobius"/>
    </source>
</evidence>
<dbReference type="RefSeq" id="WP_021690347.1">
    <property type="nucleotide sequence ID" value="NZ_BASZ01000005.1"/>
</dbReference>
<keyword evidence="2" id="KW-0812">Transmembrane</keyword>
<accession>U2Y896</accession>
<dbReference type="GO" id="GO:0042834">
    <property type="term" value="F:peptidoglycan binding"/>
    <property type="evidence" value="ECO:0007669"/>
    <property type="project" value="InterPro"/>
</dbReference>
<organism evidence="4 5">
    <name type="scientific">Caenibius tardaugens NBRC 16725</name>
    <dbReference type="NCBI Taxonomy" id="1219035"/>
    <lineage>
        <taxon>Bacteria</taxon>
        <taxon>Pseudomonadati</taxon>
        <taxon>Pseudomonadota</taxon>
        <taxon>Alphaproteobacteria</taxon>
        <taxon>Sphingomonadales</taxon>
        <taxon>Erythrobacteraceae</taxon>
        <taxon>Caenibius</taxon>
    </lineage>
</organism>
<gene>
    <name evidence="4" type="ORF">NT2_05_03620</name>
</gene>